<evidence type="ECO:0000256" key="1">
    <source>
        <dbReference type="ARBA" id="ARBA00005044"/>
    </source>
</evidence>
<dbReference type="GO" id="GO:0004107">
    <property type="term" value="F:chorismate synthase activity"/>
    <property type="evidence" value="ECO:0007669"/>
    <property type="project" value="UniProtKB-EC"/>
</dbReference>
<name>A0A8T0NZ37_PANVG</name>
<evidence type="ECO:0000256" key="3">
    <source>
        <dbReference type="ARBA" id="ARBA00013036"/>
    </source>
</evidence>
<dbReference type="PROSITE" id="PS00787">
    <property type="entry name" value="CHORISMATE_SYNTHASE_1"/>
    <property type="match status" value="1"/>
</dbReference>
<gene>
    <name evidence="8" type="ORF">PVAP13_9KG517900</name>
</gene>
<keyword evidence="4 7" id="KW-0028">Amino-acid biosynthesis</keyword>
<organism evidence="8 9">
    <name type="scientific">Panicum virgatum</name>
    <name type="common">Blackwell switchgrass</name>
    <dbReference type="NCBI Taxonomy" id="38727"/>
    <lineage>
        <taxon>Eukaryota</taxon>
        <taxon>Viridiplantae</taxon>
        <taxon>Streptophyta</taxon>
        <taxon>Embryophyta</taxon>
        <taxon>Tracheophyta</taxon>
        <taxon>Spermatophyta</taxon>
        <taxon>Magnoliopsida</taxon>
        <taxon>Liliopsida</taxon>
        <taxon>Poales</taxon>
        <taxon>Poaceae</taxon>
        <taxon>PACMAD clade</taxon>
        <taxon>Panicoideae</taxon>
        <taxon>Panicodae</taxon>
        <taxon>Paniceae</taxon>
        <taxon>Panicinae</taxon>
        <taxon>Panicum</taxon>
        <taxon>Panicum sect. Hiantes</taxon>
    </lineage>
</organism>
<dbReference type="GO" id="GO:0008652">
    <property type="term" value="P:amino acid biosynthetic process"/>
    <property type="evidence" value="ECO:0007669"/>
    <property type="project" value="UniProtKB-KW"/>
</dbReference>
<dbReference type="PROSITE" id="PS00788">
    <property type="entry name" value="CHORISMATE_SYNTHASE_2"/>
    <property type="match status" value="1"/>
</dbReference>
<comment type="similarity">
    <text evidence="2 7">Belongs to the chorismate synthase family.</text>
</comment>
<evidence type="ECO:0000256" key="7">
    <source>
        <dbReference type="RuleBase" id="RU000605"/>
    </source>
</evidence>
<accession>A0A8T0NZ37</accession>
<evidence type="ECO:0000256" key="4">
    <source>
        <dbReference type="ARBA" id="ARBA00022605"/>
    </source>
</evidence>
<reference evidence="8" key="1">
    <citation type="submission" date="2020-05" db="EMBL/GenBank/DDBJ databases">
        <title>WGS assembly of Panicum virgatum.</title>
        <authorList>
            <person name="Lovell J.T."/>
            <person name="Jenkins J."/>
            <person name="Shu S."/>
            <person name="Juenger T.E."/>
            <person name="Schmutz J."/>
        </authorList>
    </citation>
    <scope>NUCLEOTIDE SEQUENCE</scope>
    <source>
        <strain evidence="8">AP13</strain>
    </source>
</reference>
<comment type="catalytic activity">
    <reaction evidence="7">
        <text>5-O-(1-carboxyvinyl)-3-phosphoshikimate = chorismate + phosphate</text>
        <dbReference type="Rhea" id="RHEA:21020"/>
        <dbReference type="ChEBI" id="CHEBI:29748"/>
        <dbReference type="ChEBI" id="CHEBI:43474"/>
        <dbReference type="ChEBI" id="CHEBI:57701"/>
        <dbReference type="EC" id="4.2.3.5"/>
    </reaction>
</comment>
<comment type="pathway">
    <text evidence="1 7">Metabolic intermediate biosynthesis; chorismate biosynthesis; chorismate from D-erythrose 4-phosphate and phosphoenolpyruvate: step 7/7.</text>
</comment>
<dbReference type="InterPro" id="IPR020541">
    <property type="entry name" value="Chorismate_synthase_CS"/>
</dbReference>
<evidence type="ECO:0000256" key="2">
    <source>
        <dbReference type="ARBA" id="ARBA00008014"/>
    </source>
</evidence>
<dbReference type="Proteomes" id="UP000823388">
    <property type="component" value="Chromosome 9K"/>
</dbReference>
<keyword evidence="9" id="KW-1185">Reference proteome</keyword>
<dbReference type="EMBL" id="CM029053">
    <property type="protein sequence ID" value="KAG2553262.1"/>
    <property type="molecule type" value="Genomic_DNA"/>
</dbReference>
<keyword evidence="6 7" id="KW-0456">Lyase</keyword>
<keyword evidence="5 7" id="KW-0057">Aromatic amino acid biosynthesis</keyword>
<dbReference type="EC" id="4.2.3.5" evidence="3 7"/>
<dbReference type="GO" id="GO:0010181">
    <property type="term" value="F:FMN binding"/>
    <property type="evidence" value="ECO:0007669"/>
    <property type="project" value="TreeGrafter"/>
</dbReference>
<dbReference type="InterPro" id="IPR035904">
    <property type="entry name" value="Chorismate_synth_AroC_sf"/>
</dbReference>
<dbReference type="GO" id="GO:0009423">
    <property type="term" value="P:chorismate biosynthetic process"/>
    <property type="evidence" value="ECO:0007669"/>
    <property type="project" value="TreeGrafter"/>
</dbReference>
<sequence>MAAPVSQPPVAARASTRLLPRSRGLGALPESAPASLRFSVGRRRRAARLEVKASGNVFGNHFQVATYGESHGGGVGCVISGCPPRIPLTEADMQVELDRRRPGQSRITTPRKETDTCKILSGTHEGMTTGTPIHVFVPNTDQRGGDYSEMAKAYRPSHADATYDFKYGVRAVQGGGRSSARETIGRVAAGALAKKILKLKSGVEIESNIVRCPDPEYAEKMIAAIDKVRIRGDSIGGVVTCIARNVPRGIGSPVFDKLEAELAKAMLSLPASKGFEIGSGFAGTDFTGSEHNDEFYMDEAGNVRTRTNRSGGVQGGISNGEIIYFKVAFKPTATIGKKQNTVSREHQDVELLARGRHDPCVVPRAVPMVESMAALVLMDQLMAHIAQCEMFPLNFSLQEPIGMASSASELAPNLS</sequence>
<dbReference type="GO" id="GO:0009073">
    <property type="term" value="P:aromatic amino acid family biosynthetic process"/>
    <property type="evidence" value="ECO:0007669"/>
    <property type="project" value="UniProtKB-KW"/>
</dbReference>
<dbReference type="PROSITE" id="PS00789">
    <property type="entry name" value="CHORISMATE_SYNTHASE_3"/>
    <property type="match status" value="1"/>
</dbReference>
<evidence type="ECO:0000313" key="8">
    <source>
        <dbReference type="EMBL" id="KAG2553262.1"/>
    </source>
</evidence>
<dbReference type="PIRSF" id="PIRSF001456">
    <property type="entry name" value="Chorismate_synth"/>
    <property type="match status" value="1"/>
</dbReference>
<dbReference type="PANTHER" id="PTHR21085:SF0">
    <property type="entry name" value="CHORISMATE SYNTHASE"/>
    <property type="match status" value="1"/>
</dbReference>
<protein>
    <recommendedName>
        <fullName evidence="3 7">Chorismate synthase</fullName>
        <ecNumber evidence="3 7">4.2.3.5</ecNumber>
    </recommendedName>
</protein>
<dbReference type="CDD" id="cd07304">
    <property type="entry name" value="Chorismate_synthase"/>
    <property type="match status" value="1"/>
</dbReference>
<dbReference type="Gene3D" id="3.60.150.10">
    <property type="entry name" value="Chorismate synthase AroC"/>
    <property type="match status" value="2"/>
</dbReference>
<dbReference type="Pfam" id="PF01264">
    <property type="entry name" value="Chorismate_synt"/>
    <property type="match status" value="1"/>
</dbReference>
<proteinExistence type="inferred from homology"/>
<comment type="caution">
    <text evidence="8">The sequence shown here is derived from an EMBL/GenBank/DDBJ whole genome shotgun (WGS) entry which is preliminary data.</text>
</comment>
<evidence type="ECO:0000313" key="9">
    <source>
        <dbReference type="Proteomes" id="UP000823388"/>
    </source>
</evidence>
<dbReference type="HAMAP" id="MF_00300">
    <property type="entry name" value="Chorismate_synth"/>
    <property type="match status" value="1"/>
</dbReference>
<dbReference type="PANTHER" id="PTHR21085">
    <property type="entry name" value="CHORISMATE SYNTHASE"/>
    <property type="match status" value="1"/>
</dbReference>
<dbReference type="AlphaFoldDB" id="A0A8T0NZ37"/>
<evidence type="ECO:0000256" key="6">
    <source>
        <dbReference type="ARBA" id="ARBA00023239"/>
    </source>
</evidence>
<dbReference type="GO" id="GO:0005829">
    <property type="term" value="C:cytosol"/>
    <property type="evidence" value="ECO:0007669"/>
    <property type="project" value="TreeGrafter"/>
</dbReference>
<evidence type="ECO:0000256" key="5">
    <source>
        <dbReference type="ARBA" id="ARBA00023141"/>
    </source>
</evidence>
<comment type="cofactor">
    <cofactor evidence="7">
        <name>FMNH2</name>
        <dbReference type="ChEBI" id="CHEBI:57618"/>
    </cofactor>
    <text evidence="7">Reduced FMN (FMNH(2)).</text>
</comment>
<dbReference type="InterPro" id="IPR000453">
    <property type="entry name" value="Chorismate_synth"/>
</dbReference>
<dbReference type="NCBIfam" id="TIGR00033">
    <property type="entry name" value="aroC"/>
    <property type="match status" value="1"/>
</dbReference>
<dbReference type="SUPFAM" id="SSF103263">
    <property type="entry name" value="Chorismate synthase, AroC"/>
    <property type="match status" value="1"/>
</dbReference>